<dbReference type="InterPro" id="IPR036397">
    <property type="entry name" value="RNaseH_sf"/>
</dbReference>
<evidence type="ECO:0000313" key="2">
    <source>
        <dbReference type="Proteomes" id="UP000233551"/>
    </source>
</evidence>
<keyword evidence="2" id="KW-1185">Reference proteome</keyword>
<proteinExistence type="predicted"/>
<dbReference type="EMBL" id="PGOL01002838">
    <property type="protein sequence ID" value="PKI44724.1"/>
    <property type="molecule type" value="Genomic_DNA"/>
</dbReference>
<organism evidence="1 2">
    <name type="scientific">Punica granatum</name>
    <name type="common">Pomegranate</name>
    <dbReference type="NCBI Taxonomy" id="22663"/>
    <lineage>
        <taxon>Eukaryota</taxon>
        <taxon>Viridiplantae</taxon>
        <taxon>Streptophyta</taxon>
        <taxon>Embryophyta</taxon>
        <taxon>Tracheophyta</taxon>
        <taxon>Spermatophyta</taxon>
        <taxon>Magnoliopsida</taxon>
        <taxon>eudicotyledons</taxon>
        <taxon>Gunneridae</taxon>
        <taxon>Pentapetalae</taxon>
        <taxon>rosids</taxon>
        <taxon>malvids</taxon>
        <taxon>Myrtales</taxon>
        <taxon>Lythraceae</taxon>
        <taxon>Punica</taxon>
    </lineage>
</organism>
<gene>
    <name evidence="1" type="ORF">CRG98_034901</name>
</gene>
<protein>
    <submittedName>
        <fullName evidence="1">Uncharacterized protein</fullName>
    </submittedName>
</protein>
<dbReference type="Proteomes" id="UP000233551">
    <property type="component" value="Unassembled WGS sequence"/>
</dbReference>
<dbReference type="GO" id="GO:0003676">
    <property type="term" value="F:nucleic acid binding"/>
    <property type="evidence" value="ECO:0007669"/>
    <property type="project" value="InterPro"/>
</dbReference>
<sequence>MPTAAHTNSKKVRVMPFFRSIDIYCPFVDDGSPVIYKYGDRLFCGEDILKVPPGFLYDATAVGVGTKEIAQKLDDDYGIKIPKMCELRDLAAKFYGKDDFDCKGFQRLSL</sequence>
<accession>A0A2I0IL42</accession>
<reference evidence="1 2" key="1">
    <citation type="submission" date="2017-11" db="EMBL/GenBank/DDBJ databases">
        <title>De-novo sequencing of pomegranate (Punica granatum L.) genome.</title>
        <authorList>
            <person name="Akparov Z."/>
            <person name="Amiraslanov A."/>
            <person name="Hajiyeva S."/>
            <person name="Abbasov M."/>
            <person name="Kaur K."/>
            <person name="Hamwieh A."/>
            <person name="Solovyev V."/>
            <person name="Salamov A."/>
            <person name="Braich B."/>
            <person name="Kosarev P."/>
            <person name="Mahmoud A."/>
            <person name="Hajiyev E."/>
            <person name="Babayeva S."/>
            <person name="Izzatullayeva V."/>
            <person name="Mammadov A."/>
            <person name="Mammadov A."/>
            <person name="Sharifova S."/>
            <person name="Ojaghi J."/>
            <person name="Eynullazada K."/>
            <person name="Bayramov B."/>
            <person name="Abdulazimova A."/>
            <person name="Shahmuradov I."/>
        </authorList>
    </citation>
    <scope>NUCLEOTIDE SEQUENCE [LARGE SCALE GENOMIC DNA]</scope>
    <source>
        <strain evidence="2">cv. AG2017</strain>
        <tissue evidence="1">Leaf</tissue>
    </source>
</reference>
<dbReference type="Gene3D" id="3.30.420.10">
    <property type="entry name" value="Ribonuclease H-like superfamily/Ribonuclease H"/>
    <property type="match status" value="1"/>
</dbReference>
<comment type="caution">
    <text evidence="1">The sequence shown here is derived from an EMBL/GenBank/DDBJ whole genome shotgun (WGS) entry which is preliminary data.</text>
</comment>
<name>A0A2I0IL42_PUNGR</name>
<dbReference type="AlphaFoldDB" id="A0A2I0IL42"/>
<evidence type="ECO:0000313" key="1">
    <source>
        <dbReference type="EMBL" id="PKI44724.1"/>
    </source>
</evidence>